<dbReference type="SUPFAM" id="SSF53850">
    <property type="entry name" value="Periplasmic binding protein-like II"/>
    <property type="match status" value="1"/>
</dbReference>
<evidence type="ECO:0000256" key="3">
    <source>
        <dbReference type="ARBA" id="ARBA00022729"/>
    </source>
</evidence>
<dbReference type="GO" id="GO:0009279">
    <property type="term" value="C:cell outer membrane"/>
    <property type="evidence" value="ECO:0007669"/>
    <property type="project" value="UniProtKB-SubCell"/>
</dbReference>
<keyword evidence="3" id="KW-0732">Signal</keyword>
<comment type="subcellular location">
    <subcellularLocation>
        <location evidence="1">Cell outer membrane</location>
        <topology evidence="1">Peripheral membrane protein</topology>
    </subcellularLocation>
</comment>
<reference evidence="6" key="1">
    <citation type="journal article" date="2020" name="mSystems">
        <title>Genome- and Community-Level Interaction Insights into Carbon Utilization and Element Cycling Functions of Hydrothermarchaeota in Hydrothermal Sediment.</title>
        <authorList>
            <person name="Zhou Z."/>
            <person name="Liu Y."/>
            <person name="Xu W."/>
            <person name="Pan J."/>
            <person name="Luo Z.H."/>
            <person name="Li M."/>
        </authorList>
    </citation>
    <scope>NUCLEOTIDE SEQUENCE [LARGE SCALE GENOMIC DNA]</scope>
    <source>
        <strain evidence="6">HyVt-443</strain>
    </source>
</reference>
<evidence type="ECO:0000256" key="1">
    <source>
        <dbReference type="ARBA" id="ARBA00004339"/>
    </source>
</evidence>
<evidence type="ECO:0000259" key="5">
    <source>
        <dbReference type="SMART" id="SM00062"/>
    </source>
</evidence>
<dbReference type="CDD" id="cd01009">
    <property type="entry name" value="PBP2_YfhD_N"/>
    <property type="match status" value="1"/>
</dbReference>
<dbReference type="Gene3D" id="3.40.190.10">
    <property type="entry name" value="Periplasmic binding protein-like II"/>
    <property type="match status" value="2"/>
</dbReference>
<sequence>MGVRLLPWLLWGLLGWAGGGAAAETAPQPEILPDDLGEPFSGDLPALRKRGFIRVLVAPSRTNYFLAGARKAGFEYELTQAYEAFLNRDTGGSKIRTDLIYLPQPFGDLLPALVAGRGDLVAAGVTVTPERQRQVDFTDPYITGVKEILVAAADAPEVKRIEDLSGRRVFVLAGSSYAQHLQRLNRRWRSQGIGPVKVEEVDIHLQTEDLLELVNAGVFDYTFADDHIAGLWREVLPGIRLLPEVSINRDGRIAWAVRRNSPQLLASLNRFLKNHRKGSLLGNILFRRYYRNTRWITNPVGRRERQRLREVEPLLQKYARQYGFDWLMIAAIGYQESGLDQSRRNPSGAVGIMQIKPSTAAGKPVEIGNIDRLENNIHAGVKYLAYLRDRYFSDPGMPAADRAYFSFAAYNAGPARVRRMRSLAKQMGLDPDRWFDNVEIAALKLVGQETVRYVRNILKYYVAYRMLEEQSKRREQARERLCDGEPKSCSS</sequence>
<dbReference type="EMBL" id="DRKP01000085">
    <property type="protein sequence ID" value="HEB96287.1"/>
    <property type="molecule type" value="Genomic_DNA"/>
</dbReference>
<dbReference type="Gene3D" id="1.10.530.10">
    <property type="match status" value="1"/>
</dbReference>
<dbReference type="SUPFAM" id="SSF53955">
    <property type="entry name" value="Lysozyme-like"/>
    <property type="match status" value="1"/>
</dbReference>
<keyword evidence="4" id="KW-0998">Cell outer membrane</keyword>
<comment type="similarity">
    <text evidence="2">Belongs to the bacterial solute-binding protein 3 family.</text>
</comment>
<dbReference type="Pfam" id="PF01464">
    <property type="entry name" value="SLT"/>
    <property type="match status" value="1"/>
</dbReference>
<dbReference type="SMART" id="SM00062">
    <property type="entry name" value="PBPb"/>
    <property type="match status" value="1"/>
</dbReference>
<keyword evidence="4" id="KW-0472">Membrane</keyword>
<gene>
    <name evidence="6" type="ORF">ENI96_07635</name>
</gene>
<feature type="domain" description="Solute-binding protein family 3/N-terminal" evidence="5">
    <location>
        <begin position="52"/>
        <end position="299"/>
    </location>
</feature>
<dbReference type="InterPro" id="IPR001638">
    <property type="entry name" value="Solute-binding_3/MltF_N"/>
</dbReference>
<dbReference type="InterPro" id="IPR008258">
    <property type="entry name" value="Transglycosylase_SLT_dom_1"/>
</dbReference>
<dbReference type="InterPro" id="IPR023346">
    <property type="entry name" value="Lysozyme-like_dom_sf"/>
</dbReference>
<evidence type="ECO:0000256" key="4">
    <source>
        <dbReference type="ARBA" id="ARBA00023237"/>
    </source>
</evidence>
<dbReference type="PANTHER" id="PTHR35936:SF32">
    <property type="entry name" value="MEMBRANE-BOUND LYTIC MUREIN TRANSGLYCOSYLASE F"/>
    <property type="match status" value="1"/>
</dbReference>
<comment type="caution">
    <text evidence="6">The sequence shown here is derived from an EMBL/GenBank/DDBJ whole genome shotgun (WGS) entry which is preliminary data.</text>
</comment>
<dbReference type="CDD" id="cd13403">
    <property type="entry name" value="MLTF-like"/>
    <property type="match status" value="1"/>
</dbReference>
<evidence type="ECO:0000256" key="2">
    <source>
        <dbReference type="ARBA" id="ARBA00010333"/>
    </source>
</evidence>
<dbReference type="PANTHER" id="PTHR35936">
    <property type="entry name" value="MEMBRANE-BOUND LYTIC MUREIN TRANSGLYCOSYLASE F"/>
    <property type="match status" value="1"/>
</dbReference>
<accession>A0A831RLV5</accession>
<evidence type="ECO:0000313" key="6">
    <source>
        <dbReference type="EMBL" id="HEB96287.1"/>
    </source>
</evidence>
<dbReference type="Pfam" id="PF00497">
    <property type="entry name" value="SBP_bac_3"/>
    <property type="match status" value="1"/>
</dbReference>
<proteinExistence type="inferred from homology"/>
<protein>
    <submittedName>
        <fullName evidence="6">Transporter substrate-binding domain-containing protein</fullName>
    </submittedName>
</protein>
<dbReference type="Proteomes" id="UP000886251">
    <property type="component" value="Unassembled WGS sequence"/>
</dbReference>
<name>A0A831RLV5_9GAMM</name>
<dbReference type="AlphaFoldDB" id="A0A831RLV5"/>
<organism evidence="6">
    <name type="scientific">Sedimenticola thiotaurini</name>
    <dbReference type="NCBI Taxonomy" id="1543721"/>
    <lineage>
        <taxon>Bacteria</taxon>
        <taxon>Pseudomonadati</taxon>
        <taxon>Pseudomonadota</taxon>
        <taxon>Gammaproteobacteria</taxon>
        <taxon>Chromatiales</taxon>
        <taxon>Sedimenticolaceae</taxon>
        <taxon>Sedimenticola</taxon>
    </lineage>
</organism>